<organism evidence="10 11">
    <name type="scientific">Argiope bruennichi</name>
    <name type="common">Wasp spider</name>
    <name type="synonym">Aranea bruennichi</name>
    <dbReference type="NCBI Taxonomy" id="94029"/>
    <lineage>
        <taxon>Eukaryota</taxon>
        <taxon>Metazoa</taxon>
        <taxon>Ecdysozoa</taxon>
        <taxon>Arthropoda</taxon>
        <taxon>Chelicerata</taxon>
        <taxon>Arachnida</taxon>
        <taxon>Araneae</taxon>
        <taxon>Araneomorphae</taxon>
        <taxon>Entelegynae</taxon>
        <taxon>Araneoidea</taxon>
        <taxon>Araneidae</taxon>
        <taxon>Argiope</taxon>
    </lineage>
</organism>
<dbReference type="FunFam" id="3.30.160.60:FF:000359">
    <property type="entry name" value="GLIS family zinc finger 2"/>
    <property type="match status" value="1"/>
</dbReference>
<keyword evidence="6" id="KW-0539">Nucleus</keyword>
<feature type="domain" description="C2H2-type" evidence="9">
    <location>
        <begin position="409"/>
        <end position="438"/>
    </location>
</feature>
<dbReference type="PROSITE" id="PS50157">
    <property type="entry name" value="ZINC_FINGER_C2H2_2"/>
    <property type="match status" value="5"/>
</dbReference>
<evidence type="ECO:0000256" key="2">
    <source>
        <dbReference type="ARBA" id="ARBA00022723"/>
    </source>
</evidence>
<feature type="region of interest" description="Disordered" evidence="8">
    <location>
        <begin position="307"/>
        <end position="335"/>
    </location>
</feature>
<dbReference type="GO" id="GO:0000978">
    <property type="term" value="F:RNA polymerase II cis-regulatory region sequence-specific DNA binding"/>
    <property type="evidence" value="ECO:0007669"/>
    <property type="project" value="TreeGrafter"/>
</dbReference>
<dbReference type="GO" id="GO:0140297">
    <property type="term" value="F:DNA-binding transcription factor binding"/>
    <property type="evidence" value="ECO:0007669"/>
    <property type="project" value="UniProtKB-ARBA"/>
</dbReference>
<dbReference type="Gene3D" id="3.30.160.60">
    <property type="entry name" value="Classic Zinc Finger"/>
    <property type="match status" value="5"/>
</dbReference>
<dbReference type="FunFam" id="3.30.160.60:FF:000048">
    <property type="entry name" value="GLI family zinc finger 3"/>
    <property type="match status" value="1"/>
</dbReference>
<feature type="domain" description="C2H2-type" evidence="9">
    <location>
        <begin position="439"/>
        <end position="468"/>
    </location>
</feature>
<dbReference type="PROSITE" id="PS00028">
    <property type="entry name" value="ZINC_FINGER_C2H2_1"/>
    <property type="match status" value="4"/>
</dbReference>
<evidence type="ECO:0000256" key="1">
    <source>
        <dbReference type="ARBA" id="ARBA00004123"/>
    </source>
</evidence>
<dbReference type="GO" id="GO:0005634">
    <property type="term" value="C:nucleus"/>
    <property type="evidence" value="ECO:0007669"/>
    <property type="project" value="UniProtKB-SubCell"/>
</dbReference>
<keyword evidence="3" id="KW-0677">Repeat</keyword>
<reference evidence="10" key="2">
    <citation type="submission" date="2020-06" db="EMBL/GenBank/DDBJ databases">
        <authorList>
            <person name="Sheffer M."/>
        </authorList>
    </citation>
    <scope>NUCLEOTIDE SEQUENCE</scope>
</reference>
<dbReference type="Pfam" id="PF00096">
    <property type="entry name" value="zf-C2H2"/>
    <property type="match status" value="3"/>
</dbReference>
<evidence type="ECO:0000313" key="11">
    <source>
        <dbReference type="Proteomes" id="UP000807504"/>
    </source>
</evidence>
<evidence type="ECO:0000256" key="4">
    <source>
        <dbReference type="ARBA" id="ARBA00022771"/>
    </source>
</evidence>
<evidence type="ECO:0000313" key="10">
    <source>
        <dbReference type="EMBL" id="KAF8782910.1"/>
    </source>
</evidence>
<dbReference type="SMART" id="SM00355">
    <property type="entry name" value="ZnF_C2H2"/>
    <property type="match status" value="5"/>
</dbReference>
<reference evidence="10" key="1">
    <citation type="journal article" date="2020" name="bioRxiv">
        <title>Chromosome-level reference genome of the European wasp spider Argiope bruennichi: a resource for studies on range expansion and evolutionary adaptation.</title>
        <authorList>
            <person name="Sheffer M.M."/>
            <person name="Hoppe A."/>
            <person name="Krehenwinkel H."/>
            <person name="Uhl G."/>
            <person name="Kuss A.W."/>
            <person name="Jensen L."/>
            <person name="Jensen C."/>
            <person name="Gillespie R.G."/>
            <person name="Hoff K.J."/>
            <person name="Prost S."/>
        </authorList>
    </citation>
    <scope>NUCLEOTIDE SEQUENCE</scope>
</reference>
<dbReference type="InterPro" id="IPR013087">
    <property type="entry name" value="Znf_C2H2_type"/>
</dbReference>
<proteinExistence type="predicted"/>
<dbReference type="OMA" id="QRKREDF"/>
<dbReference type="InterPro" id="IPR043359">
    <property type="entry name" value="GLI-like"/>
</dbReference>
<evidence type="ECO:0000259" key="9">
    <source>
        <dbReference type="PROSITE" id="PS50157"/>
    </source>
</evidence>
<feature type="domain" description="C2H2-type" evidence="9">
    <location>
        <begin position="381"/>
        <end position="408"/>
    </location>
</feature>
<dbReference type="FunFam" id="3.30.160.60:FF:001102">
    <property type="entry name" value="Transcription factor IIIA"/>
    <property type="match status" value="1"/>
</dbReference>
<dbReference type="InterPro" id="IPR036236">
    <property type="entry name" value="Znf_C2H2_sf"/>
</dbReference>
<dbReference type="FunFam" id="3.30.160.60:FF:000031">
    <property type="entry name" value="GLI family zinc finger 3"/>
    <property type="match status" value="1"/>
</dbReference>
<dbReference type="InterPro" id="IPR056436">
    <property type="entry name" value="Znf-C2H2_ZIC1-5/GLI1-3-like"/>
</dbReference>
<evidence type="ECO:0000256" key="5">
    <source>
        <dbReference type="ARBA" id="ARBA00022833"/>
    </source>
</evidence>
<name>A0A8T0EXT0_ARGBR</name>
<dbReference type="AlphaFoldDB" id="A0A8T0EXT0"/>
<feature type="domain" description="C2H2-type" evidence="9">
    <location>
        <begin position="469"/>
        <end position="498"/>
    </location>
</feature>
<dbReference type="SUPFAM" id="SSF57667">
    <property type="entry name" value="beta-beta-alpha zinc fingers"/>
    <property type="match status" value="3"/>
</dbReference>
<evidence type="ECO:0000256" key="6">
    <source>
        <dbReference type="ARBA" id="ARBA00023242"/>
    </source>
</evidence>
<evidence type="ECO:0000256" key="3">
    <source>
        <dbReference type="ARBA" id="ARBA00022737"/>
    </source>
</evidence>
<feature type="domain" description="C2H2-type" evidence="9">
    <location>
        <begin position="342"/>
        <end position="372"/>
    </location>
</feature>
<gene>
    <name evidence="10" type="ORF">HNY73_013143</name>
</gene>
<dbReference type="Proteomes" id="UP000807504">
    <property type="component" value="Unassembled WGS sequence"/>
</dbReference>
<keyword evidence="5" id="KW-0862">Zinc</keyword>
<dbReference type="EMBL" id="JABXBU010001863">
    <property type="protein sequence ID" value="KAF8782910.1"/>
    <property type="molecule type" value="Genomic_DNA"/>
</dbReference>
<dbReference type="PANTHER" id="PTHR45718:SF7">
    <property type="entry name" value="C2H2-TYPE DOMAIN-CONTAINING PROTEIN"/>
    <property type="match status" value="1"/>
</dbReference>
<dbReference type="Pfam" id="PF23561">
    <property type="entry name" value="zf-C2H2_15"/>
    <property type="match status" value="1"/>
</dbReference>
<keyword evidence="2" id="KW-0479">Metal-binding</keyword>
<keyword evidence="4 7" id="KW-0863">Zinc-finger</keyword>
<evidence type="ECO:0000256" key="8">
    <source>
        <dbReference type="SAM" id="MobiDB-lite"/>
    </source>
</evidence>
<dbReference type="GO" id="GO:0008270">
    <property type="term" value="F:zinc ion binding"/>
    <property type="evidence" value="ECO:0007669"/>
    <property type="project" value="UniProtKB-KW"/>
</dbReference>
<accession>A0A8T0EXT0</accession>
<evidence type="ECO:0000256" key="7">
    <source>
        <dbReference type="PROSITE-ProRule" id="PRU00042"/>
    </source>
</evidence>
<comment type="subcellular location">
    <subcellularLocation>
        <location evidence="1">Nucleus</location>
    </subcellularLocation>
</comment>
<dbReference type="PANTHER" id="PTHR45718">
    <property type="entry name" value="TRANSCRIPTIONAL ACTIVATOR CUBITUS INTERRUPTUS"/>
    <property type="match status" value="1"/>
</dbReference>
<protein>
    <submittedName>
        <fullName evidence="10">Zinc finger protein GLIS3 like protein</fullName>
    </submittedName>
</protein>
<comment type="caution">
    <text evidence="10">The sequence shown here is derived from an EMBL/GenBank/DDBJ whole genome shotgun (WGS) entry which is preliminary data.</text>
</comment>
<dbReference type="GO" id="GO:0000981">
    <property type="term" value="F:DNA-binding transcription factor activity, RNA polymerase II-specific"/>
    <property type="evidence" value="ECO:0007669"/>
    <property type="project" value="TreeGrafter"/>
</dbReference>
<dbReference type="OrthoDB" id="3214149at2759"/>
<keyword evidence="11" id="KW-1185">Reference proteome</keyword>
<sequence>MHLERIPSSDVESRTFDSASSSPIYTTMFESSEHDVSDWCDISGSDGLSLTNNLDGRMSTFSYDTSSCDGEKSLPSDLADIPFGNLLSPAIDIDFSNHPSSSPLYYDGEDSDDGSLDSVLSCSDNTEFSCSRQQTYSSCAKNNILDDLWNTPMTRNDDGIPLNMTCLNKGNFFRDFKASDEDTESQSQPLNKGVQDQWLENCKLSDLKSSDVCELLDYEERLKEYYYSPVDCGSTYPESTDISSEVLDFASYRNKESTDCNEIHHELSVFDERQQQVPPSVNKSCMYASKQNDLLRLSTNTVIKREKDSDIEPSSTTRTAEIERQPAWSQPKCRKSNNSGSFICYWVDCKTVFQSQSSLVRHIEKFHVDQRKREDFSCLWVGCPRKLRPFNARYKLLIHMRVHSGEKPNKCMFLGCDKAFSRLENLKIHFRSHTGERPYHCQYIGCPKAFSNSSDRAKHQRTHQDSKPYYCQEPGCNKRYTDPSSLRKHVKNHVLRMEQLNKRGRSSKAAFAIGSYFSNSVECGDFNSKSYSENSLTDTEHSGSFSSDSEEAYILSWSSQTFVNDGEWNEFLIEKEENDLSSPLLTDSPFVPDPF</sequence>